<accession>A0ABN1K8P5</accession>
<keyword evidence="1" id="KW-0472">Membrane</keyword>
<evidence type="ECO:0000313" key="3">
    <source>
        <dbReference type="Proteomes" id="UP001500185"/>
    </source>
</evidence>
<feature type="transmembrane region" description="Helical" evidence="1">
    <location>
        <begin position="39"/>
        <end position="58"/>
    </location>
</feature>
<dbReference type="Proteomes" id="UP001500185">
    <property type="component" value="Unassembled WGS sequence"/>
</dbReference>
<dbReference type="EMBL" id="BAAAGG010000005">
    <property type="protein sequence ID" value="GAA0758503.1"/>
    <property type="molecule type" value="Genomic_DNA"/>
</dbReference>
<organism evidence="2 3">
    <name type="scientific">Psychroflexus lacisalsi</name>
    <dbReference type="NCBI Taxonomy" id="503928"/>
    <lineage>
        <taxon>Bacteria</taxon>
        <taxon>Pseudomonadati</taxon>
        <taxon>Bacteroidota</taxon>
        <taxon>Flavobacteriia</taxon>
        <taxon>Flavobacteriales</taxon>
        <taxon>Flavobacteriaceae</taxon>
        <taxon>Psychroflexus</taxon>
    </lineage>
</organism>
<keyword evidence="1" id="KW-1133">Transmembrane helix</keyword>
<sequence length="70" mass="7996">MNTKTKRLLIAFFIGGTVSAGIMAGFDYFDGLEFRTQRFFFNFFFIGGVLGFIMNNSVKHKKTKNEKTAQ</sequence>
<comment type="caution">
    <text evidence="2">The sequence shown here is derived from an EMBL/GenBank/DDBJ whole genome shotgun (WGS) entry which is preliminary data.</text>
</comment>
<reference evidence="2 3" key="1">
    <citation type="journal article" date="2019" name="Int. J. Syst. Evol. Microbiol.">
        <title>The Global Catalogue of Microorganisms (GCM) 10K type strain sequencing project: providing services to taxonomists for standard genome sequencing and annotation.</title>
        <authorList>
            <consortium name="The Broad Institute Genomics Platform"/>
            <consortium name="The Broad Institute Genome Sequencing Center for Infectious Disease"/>
            <person name="Wu L."/>
            <person name="Ma J."/>
        </authorList>
    </citation>
    <scope>NUCLEOTIDE SEQUENCE [LARGE SCALE GENOMIC DNA]</scope>
    <source>
        <strain evidence="2 3">JCM 16231</strain>
    </source>
</reference>
<evidence type="ECO:0000313" key="2">
    <source>
        <dbReference type="EMBL" id="GAA0758503.1"/>
    </source>
</evidence>
<proteinExistence type="predicted"/>
<gene>
    <name evidence="2" type="ORF">GCM10009433_15750</name>
</gene>
<keyword evidence="1" id="KW-0812">Transmembrane</keyword>
<protein>
    <recommendedName>
        <fullName evidence="4">DUF3169 domain-containing protein</fullName>
    </recommendedName>
</protein>
<keyword evidence="3" id="KW-1185">Reference proteome</keyword>
<dbReference type="RefSeq" id="WP_224454099.1">
    <property type="nucleotide sequence ID" value="NZ_BAAAGG010000005.1"/>
</dbReference>
<evidence type="ECO:0008006" key="4">
    <source>
        <dbReference type="Google" id="ProtNLM"/>
    </source>
</evidence>
<evidence type="ECO:0000256" key="1">
    <source>
        <dbReference type="SAM" id="Phobius"/>
    </source>
</evidence>
<name>A0ABN1K8P5_9FLAO</name>